<reference evidence="1" key="1">
    <citation type="submission" date="2018-05" db="EMBL/GenBank/DDBJ databases">
        <authorList>
            <person name="Lanie J.A."/>
            <person name="Ng W.-L."/>
            <person name="Kazmierczak K.M."/>
            <person name="Andrzejewski T.M."/>
            <person name="Davidsen T.M."/>
            <person name="Wayne K.J."/>
            <person name="Tettelin H."/>
            <person name="Glass J.I."/>
            <person name="Rusch D."/>
            <person name="Podicherti R."/>
            <person name="Tsui H.-C.T."/>
            <person name="Winkler M.E."/>
        </authorList>
    </citation>
    <scope>NUCLEOTIDE SEQUENCE</scope>
</reference>
<evidence type="ECO:0000313" key="1">
    <source>
        <dbReference type="EMBL" id="SVC32468.1"/>
    </source>
</evidence>
<accession>A0A382L697</accession>
<organism evidence="1">
    <name type="scientific">marine metagenome</name>
    <dbReference type="NCBI Taxonomy" id="408172"/>
    <lineage>
        <taxon>unclassified sequences</taxon>
        <taxon>metagenomes</taxon>
        <taxon>ecological metagenomes</taxon>
    </lineage>
</organism>
<dbReference type="EMBL" id="UINC01085172">
    <property type="protein sequence ID" value="SVC32468.1"/>
    <property type="molecule type" value="Genomic_DNA"/>
</dbReference>
<proteinExistence type="predicted"/>
<gene>
    <name evidence="1" type="ORF">METZ01_LOCUS285322</name>
</gene>
<name>A0A382L697_9ZZZZ</name>
<protein>
    <submittedName>
        <fullName evidence="1">Uncharacterized protein</fullName>
    </submittedName>
</protein>
<sequence length="29" mass="3301">MPAVQFAVWWDAFGTIHAKAMSDVESLEY</sequence>
<dbReference type="AlphaFoldDB" id="A0A382L697"/>